<evidence type="ECO:0000313" key="1">
    <source>
        <dbReference type="EMBL" id="OLN25783.1"/>
    </source>
</evidence>
<dbReference type="STRING" id="1888891.DSOL_5227"/>
<accession>A0A1Q8QEJ4</accession>
<sequence length="84" mass="9794">MAKQRLTGVTWQDSIEEARAFYVIAYHIESNHAMNTLVVNHESKNRIVKQYESTGTMYMPFQSKNVKVRKLIVSRIEEMLTTAM</sequence>
<keyword evidence="2" id="KW-1185">Reference proteome</keyword>
<name>A0A1Q8QEJ4_9FIRM</name>
<protein>
    <submittedName>
        <fullName evidence="1">Uncharacterized protein</fullName>
    </submittedName>
</protein>
<reference evidence="1 2" key="1">
    <citation type="submission" date="2016-09" db="EMBL/GenBank/DDBJ databases">
        <title>Complete genome of Desulfosporosinus sp. OL.</title>
        <authorList>
            <person name="Mardanov A."/>
            <person name="Beletsky A."/>
            <person name="Panova A."/>
            <person name="Karnachuk O."/>
            <person name="Ravin N."/>
        </authorList>
    </citation>
    <scope>NUCLEOTIDE SEQUENCE [LARGE SCALE GENOMIC DNA]</scope>
    <source>
        <strain evidence="1 2">OL</strain>
    </source>
</reference>
<dbReference type="RefSeq" id="WP_075367451.1">
    <property type="nucleotide sequence ID" value="NZ_MLBF01000100.1"/>
</dbReference>
<comment type="caution">
    <text evidence="1">The sequence shown here is derived from an EMBL/GenBank/DDBJ whole genome shotgun (WGS) entry which is preliminary data.</text>
</comment>
<dbReference type="Proteomes" id="UP000186102">
    <property type="component" value="Unassembled WGS sequence"/>
</dbReference>
<proteinExistence type="predicted"/>
<gene>
    <name evidence="1" type="ORF">DSOL_5227</name>
</gene>
<dbReference type="EMBL" id="MLBF01000100">
    <property type="protein sequence ID" value="OLN25783.1"/>
    <property type="molecule type" value="Genomic_DNA"/>
</dbReference>
<organism evidence="1 2">
    <name type="scientific">Desulfosporosinus metallidurans</name>
    <dbReference type="NCBI Taxonomy" id="1888891"/>
    <lineage>
        <taxon>Bacteria</taxon>
        <taxon>Bacillati</taxon>
        <taxon>Bacillota</taxon>
        <taxon>Clostridia</taxon>
        <taxon>Eubacteriales</taxon>
        <taxon>Desulfitobacteriaceae</taxon>
        <taxon>Desulfosporosinus</taxon>
    </lineage>
</organism>
<evidence type="ECO:0000313" key="2">
    <source>
        <dbReference type="Proteomes" id="UP000186102"/>
    </source>
</evidence>
<dbReference type="AlphaFoldDB" id="A0A1Q8QEJ4"/>